<reference evidence="2" key="1">
    <citation type="submission" date="2019-12" db="UniProtKB">
        <authorList>
            <consortium name="WormBaseParasite"/>
        </authorList>
    </citation>
    <scope>IDENTIFICATION</scope>
</reference>
<organism evidence="1 2">
    <name type="scientific">Trichuris muris</name>
    <name type="common">Mouse whipworm</name>
    <dbReference type="NCBI Taxonomy" id="70415"/>
    <lineage>
        <taxon>Eukaryota</taxon>
        <taxon>Metazoa</taxon>
        <taxon>Ecdysozoa</taxon>
        <taxon>Nematoda</taxon>
        <taxon>Enoplea</taxon>
        <taxon>Dorylaimia</taxon>
        <taxon>Trichinellida</taxon>
        <taxon>Trichuridae</taxon>
        <taxon>Trichuris</taxon>
    </lineage>
</organism>
<dbReference type="WBParaSite" id="TMUE_1000003858.1">
    <property type="protein sequence ID" value="TMUE_1000003858.1"/>
    <property type="gene ID" value="WBGene00291090"/>
</dbReference>
<name>A0A5S6Q9J1_TRIMR</name>
<accession>A0A5S6Q9J1</accession>
<evidence type="ECO:0000313" key="2">
    <source>
        <dbReference type="WBParaSite" id="TMUE_1000003858.1"/>
    </source>
</evidence>
<protein>
    <submittedName>
        <fullName evidence="2">Uncharacterized protein</fullName>
    </submittedName>
</protein>
<dbReference type="AlphaFoldDB" id="A0A5S6Q9J1"/>
<sequence length="173" mass="18994">MFIILSALVFLMAILGYFVTERVLQWKRGIELLRRQRDGADDLESQAAASATIDLLSGPVANEGKNIPEKSCENSKRTFVNNPNDDRAVSTGVPGTVGSHSHPKRLHDQVACRGRDVQCSVEIEVDCVTTYSAISSVGWLAAMEDVVRVCGVKSERLISMQQMQENKSVQNGK</sequence>
<dbReference type="Proteomes" id="UP000046395">
    <property type="component" value="Unassembled WGS sequence"/>
</dbReference>
<keyword evidence="1" id="KW-1185">Reference proteome</keyword>
<proteinExistence type="predicted"/>
<evidence type="ECO:0000313" key="1">
    <source>
        <dbReference type="Proteomes" id="UP000046395"/>
    </source>
</evidence>